<evidence type="ECO:0000259" key="2">
    <source>
        <dbReference type="Pfam" id="PF02481"/>
    </source>
</evidence>
<dbReference type="PANTHER" id="PTHR43022:SF1">
    <property type="entry name" value="PROTEIN SMF"/>
    <property type="match status" value="1"/>
</dbReference>
<comment type="caution">
    <text evidence="3">The sequence shown here is derived from an EMBL/GenBank/DDBJ whole genome shotgun (WGS) entry which is preliminary data.</text>
</comment>
<evidence type="ECO:0000313" key="3">
    <source>
        <dbReference type="EMBL" id="MBJ7608128.1"/>
    </source>
</evidence>
<organism evidence="3 4">
    <name type="scientific">Candidatus Amunia macphersoniae</name>
    <dbReference type="NCBI Taxonomy" id="3127014"/>
    <lineage>
        <taxon>Bacteria</taxon>
        <taxon>Bacillati</taxon>
        <taxon>Candidatus Dormiibacterota</taxon>
        <taxon>Candidatus Dormibacteria</taxon>
        <taxon>Candidatus Aeolococcales</taxon>
        <taxon>Candidatus Aeolococcaceae</taxon>
        <taxon>Candidatus Amunia</taxon>
    </lineage>
</organism>
<dbReference type="EMBL" id="JAEKNN010000008">
    <property type="protein sequence ID" value="MBJ7608128.1"/>
    <property type="molecule type" value="Genomic_DNA"/>
</dbReference>
<sequence>MGRRSDDAVATLLLTHRLSDRTDEPLKSNEYWQLLADVGENPGRLLGQTPAAIEDTLGCAPAQAVRLASLLDEGNRMAFSLEEVEHSGLTVITVFDDGFPLRLRDRLGRLAPPLLHVAGSLDLLHDDGVAVVGSRAASPAARQVASAVARLAAEHGLVTVSGGARGIDQTAMAAAREAGGRVVGALADSLTRRLAESETRRAVLDGEVTLLTPYHPSAAFSVGSAMGRNKIIYGLARMTVVVTSDKGDGGTWGGATEAIKRRFGTVAVWTGDGAGAGNQPLVERGALAFDCIDERLLTTAVAEYQAPAPPEQLSLPA</sequence>
<proteinExistence type="inferred from homology"/>
<dbReference type="Proteomes" id="UP000614410">
    <property type="component" value="Unassembled WGS sequence"/>
</dbReference>
<dbReference type="Gene3D" id="3.40.50.450">
    <property type="match status" value="1"/>
</dbReference>
<feature type="domain" description="Smf/DprA SLOG" evidence="2">
    <location>
        <begin position="91"/>
        <end position="294"/>
    </location>
</feature>
<name>A0A934KAY9_9BACT</name>
<dbReference type="GO" id="GO:0009294">
    <property type="term" value="P:DNA-mediated transformation"/>
    <property type="evidence" value="ECO:0007669"/>
    <property type="project" value="InterPro"/>
</dbReference>
<dbReference type="InterPro" id="IPR057666">
    <property type="entry name" value="DrpA_SLOG"/>
</dbReference>
<protein>
    <submittedName>
        <fullName evidence="3">DNA-protecting protein DprA</fullName>
    </submittedName>
</protein>
<evidence type="ECO:0000313" key="4">
    <source>
        <dbReference type="Proteomes" id="UP000614410"/>
    </source>
</evidence>
<dbReference type="SUPFAM" id="SSF102405">
    <property type="entry name" value="MCP/YpsA-like"/>
    <property type="match status" value="1"/>
</dbReference>
<comment type="similarity">
    <text evidence="1">Belongs to the DprA/Smf family.</text>
</comment>
<reference evidence="3 4" key="1">
    <citation type="submission" date="2020-10" db="EMBL/GenBank/DDBJ databases">
        <title>Ca. Dormibacterota MAGs.</title>
        <authorList>
            <person name="Montgomery K."/>
        </authorList>
    </citation>
    <scope>NUCLEOTIDE SEQUENCE [LARGE SCALE GENOMIC DNA]</scope>
    <source>
        <strain evidence="3">Mitchell_Peninsula_5</strain>
    </source>
</reference>
<dbReference type="PANTHER" id="PTHR43022">
    <property type="entry name" value="PROTEIN SMF"/>
    <property type="match status" value="1"/>
</dbReference>
<dbReference type="Pfam" id="PF02481">
    <property type="entry name" value="DNA_processg_A"/>
    <property type="match status" value="1"/>
</dbReference>
<dbReference type="InterPro" id="IPR003488">
    <property type="entry name" value="DprA"/>
</dbReference>
<evidence type="ECO:0000256" key="1">
    <source>
        <dbReference type="ARBA" id="ARBA00006525"/>
    </source>
</evidence>
<accession>A0A934KAY9</accession>
<dbReference type="AlphaFoldDB" id="A0A934KAY9"/>
<gene>
    <name evidence="3" type="ORF">JF887_01685</name>
</gene>